<evidence type="ECO:0008006" key="3">
    <source>
        <dbReference type="Google" id="ProtNLM"/>
    </source>
</evidence>
<protein>
    <recommendedName>
        <fullName evidence="3">Calx-beta domain-containing protein</fullName>
    </recommendedName>
</protein>
<evidence type="ECO:0000313" key="2">
    <source>
        <dbReference type="Proteomes" id="UP001059209"/>
    </source>
</evidence>
<organism evidence="1 2">
    <name type="scientific">Maribacter litopenaei</name>
    <dbReference type="NCBI Taxonomy" id="2976127"/>
    <lineage>
        <taxon>Bacteria</taxon>
        <taxon>Pseudomonadati</taxon>
        <taxon>Bacteroidota</taxon>
        <taxon>Flavobacteriia</taxon>
        <taxon>Flavobacteriales</taxon>
        <taxon>Flavobacteriaceae</taxon>
        <taxon>Maribacter</taxon>
    </lineage>
</organism>
<dbReference type="Proteomes" id="UP001059209">
    <property type="component" value="Chromosome"/>
</dbReference>
<evidence type="ECO:0000313" key="1">
    <source>
        <dbReference type="EMBL" id="UWX55520.1"/>
    </source>
</evidence>
<proteinExistence type="predicted"/>
<dbReference type="EMBL" id="CP104205">
    <property type="protein sequence ID" value="UWX55520.1"/>
    <property type="molecule type" value="Genomic_DNA"/>
</dbReference>
<dbReference type="Gene3D" id="2.60.40.2030">
    <property type="match status" value="1"/>
</dbReference>
<sequence length="281" mass="28750">MKLKKAIKLLRFGNISFLQRTLGLFLFFCVFSLIGSSLYGQTVSISATQPNANEDGPVDGQFTINVTGGGIGNSYIIGLGLGGGSTATSRGDFNPIPTQVGITTNIIGSGFAIVDLEVIDDNFVEGSESVIVNIVSSPGLAVGTGSATVNIADNDVAGILVNPTTGTTTEAGGTATFTFTLTSQPTASVTIPISNYDPTENSGPASVVIPPAQWNTGVDLTVTGVDDAIADGNIITTINTGNVTSPDPNYEALGGADVPQLTVTNQDNDTALLTIEDVSRD</sequence>
<name>A0ABY5YBN1_9FLAO</name>
<dbReference type="RefSeq" id="WP_260573476.1">
    <property type="nucleotide sequence ID" value="NZ_CP104205.1"/>
</dbReference>
<dbReference type="InterPro" id="IPR038081">
    <property type="entry name" value="CalX-like_sf"/>
</dbReference>
<dbReference type="SUPFAM" id="SSF141072">
    <property type="entry name" value="CalX-like"/>
    <property type="match status" value="1"/>
</dbReference>
<reference evidence="1" key="1">
    <citation type="submission" date="2022-09" db="EMBL/GenBank/DDBJ databases">
        <title>Maribacter litopenaei sp. nov., isolated from the intestinal tract of the Pacific White Shrimp, Litopenaeus vannamei.</title>
        <authorList>
            <person name="Kim S.Y."/>
            <person name="Hwang C.Y."/>
        </authorList>
    </citation>
    <scope>NUCLEOTIDE SEQUENCE</scope>
    <source>
        <strain evidence="1">HL-LV01</strain>
    </source>
</reference>
<gene>
    <name evidence="1" type="ORF">NYZ99_03175</name>
</gene>
<keyword evidence="2" id="KW-1185">Reference proteome</keyword>
<accession>A0ABY5YBN1</accession>